<keyword evidence="1" id="KW-0472">Membrane</keyword>
<gene>
    <name evidence="2" type="ORF">DV733_00240</name>
</gene>
<dbReference type="OrthoDB" id="275689at2157"/>
<accession>A0A4D6H9D3</accession>
<evidence type="ECO:0000313" key="3">
    <source>
        <dbReference type="Proteomes" id="UP000296706"/>
    </source>
</evidence>
<name>A0A4D6H9D3_9EURY</name>
<dbReference type="KEGG" id="hsn:DV733_00240"/>
<dbReference type="RefSeq" id="WP_049993194.1">
    <property type="nucleotide sequence ID" value="NZ_CP031310.1"/>
</dbReference>
<dbReference type="AlphaFoldDB" id="A0A4D6H9D3"/>
<proteinExistence type="predicted"/>
<keyword evidence="1" id="KW-0812">Transmembrane</keyword>
<keyword evidence="1" id="KW-1133">Transmembrane helix</keyword>
<evidence type="ECO:0000313" key="2">
    <source>
        <dbReference type="EMBL" id="QCC49748.1"/>
    </source>
</evidence>
<sequence length="79" mass="8323">MIREHVSHIRGAVDEQKIPIRVAITAVALVSLPLLGQGVRALGSALGLGPWTLPLLTVAHVPVVVALIAIWSIGCEVCR</sequence>
<reference evidence="2 3" key="1">
    <citation type="journal article" date="2019" name="Nat. Commun.">
        <title>A new type of DNA phosphorothioation-based antiviral system in archaea.</title>
        <authorList>
            <person name="Xiong L."/>
            <person name="Liu S."/>
            <person name="Chen S."/>
            <person name="Xiao Y."/>
            <person name="Zhu B."/>
            <person name="Gao Y."/>
            <person name="Zhang Y."/>
            <person name="Chen B."/>
            <person name="Luo J."/>
            <person name="Deng Z."/>
            <person name="Chen X."/>
            <person name="Wang L."/>
            <person name="Chen S."/>
        </authorList>
    </citation>
    <scope>NUCLEOTIDE SEQUENCE [LARGE SCALE GENOMIC DNA]</scope>
    <source>
        <strain evidence="2 3">CBA1105</strain>
    </source>
</reference>
<dbReference type="EMBL" id="CP031310">
    <property type="protein sequence ID" value="QCC49748.1"/>
    <property type="molecule type" value="Genomic_DNA"/>
</dbReference>
<feature type="transmembrane region" description="Helical" evidence="1">
    <location>
        <begin position="20"/>
        <end position="39"/>
    </location>
</feature>
<dbReference type="Proteomes" id="UP000296706">
    <property type="component" value="Chromosome"/>
</dbReference>
<organism evidence="2 3">
    <name type="scientific">Halapricum salinum</name>
    <dbReference type="NCBI Taxonomy" id="1457250"/>
    <lineage>
        <taxon>Archaea</taxon>
        <taxon>Methanobacteriati</taxon>
        <taxon>Methanobacteriota</taxon>
        <taxon>Stenosarchaea group</taxon>
        <taxon>Halobacteria</taxon>
        <taxon>Halobacteriales</taxon>
        <taxon>Haloarculaceae</taxon>
        <taxon>Halapricum</taxon>
    </lineage>
</organism>
<dbReference type="STRING" id="1457250.GCA_000755225_02338"/>
<evidence type="ECO:0000256" key="1">
    <source>
        <dbReference type="SAM" id="Phobius"/>
    </source>
</evidence>
<dbReference type="GeneID" id="39846252"/>
<protein>
    <submittedName>
        <fullName evidence="2">Uncharacterized protein</fullName>
    </submittedName>
</protein>
<keyword evidence="3" id="KW-1185">Reference proteome</keyword>
<feature type="transmembrane region" description="Helical" evidence="1">
    <location>
        <begin position="51"/>
        <end position="73"/>
    </location>
</feature>